<reference evidence="2 3" key="1">
    <citation type="journal article" date="2020" name="Nature">
        <title>Six reference-quality genomes reveal evolution of bat adaptations.</title>
        <authorList>
            <person name="Jebb D."/>
            <person name="Huang Z."/>
            <person name="Pippel M."/>
            <person name="Hughes G.M."/>
            <person name="Lavrichenko K."/>
            <person name="Devanna P."/>
            <person name="Winkler S."/>
            <person name="Jermiin L.S."/>
            <person name="Skirmuntt E.C."/>
            <person name="Katzourakis A."/>
            <person name="Burkitt-Gray L."/>
            <person name="Ray D.A."/>
            <person name="Sullivan K.A.M."/>
            <person name="Roscito J.G."/>
            <person name="Kirilenko B.M."/>
            <person name="Davalos L.M."/>
            <person name="Corthals A.P."/>
            <person name="Power M.L."/>
            <person name="Jones G."/>
            <person name="Ransome R.D."/>
            <person name="Dechmann D.K.N."/>
            <person name="Locatelli A.G."/>
            <person name="Puechmaille S.J."/>
            <person name="Fedrigo O."/>
            <person name="Jarvis E.D."/>
            <person name="Hiller M."/>
            <person name="Vernes S.C."/>
            <person name="Myers E.W."/>
            <person name="Teeling E.C."/>
        </authorList>
    </citation>
    <scope>NUCLEOTIDE SEQUENCE [LARGE SCALE GENOMIC DNA]</scope>
    <source>
        <strain evidence="2">MRhiFer1</strain>
        <tissue evidence="2">Lung</tissue>
    </source>
</reference>
<feature type="region of interest" description="Disordered" evidence="1">
    <location>
        <begin position="251"/>
        <end position="291"/>
    </location>
</feature>
<sequence>MGHSLSKFLGRCVSCAKAKLRPPARARHNRRSFRQAHSQPVWDRGQVSHVLPRHRVPTRPLPNISPLWAYTSTHRVKVPDDFWRHFPQRLPPWAFMAGDSPNSLKGQLKMWCWTHSHRRRIQSPVRVRINPSKEIGREFRCPPAPERPDPCAKETVLRALSGCNKGKRKFEEPLWAELPDSKRRRQSPGRGPSAFKLIRRKGVTLTVVPRPGPLTRVLSDEGSSDEGSLNPGLLATFCKLFLSADHSAARKPPAQATVAASAGELGVDRHSPRPEDPPARPQTPEFIVMSY</sequence>
<evidence type="ECO:0000313" key="3">
    <source>
        <dbReference type="Proteomes" id="UP000585614"/>
    </source>
</evidence>
<accession>A0A7J7X6K6</accession>
<protein>
    <recommendedName>
        <fullName evidence="4">POM121 transmembrane nucleoporin like 12</fullName>
    </recommendedName>
</protein>
<organism evidence="2 3">
    <name type="scientific">Rhinolophus ferrumequinum</name>
    <name type="common">Greater horseshoe bat</name>
    <dbReference type="NCBI Taxonomy" id="59479"/>
    <lineage>
        <taxon>Eukaryota</taxon>
        <taxon>Metazoa</taxon>
        <taxon>Chordata</taxon>
        <taxon>Craniata</taxon>
        <taxon>Vertebrata</taxon>
        <taxon>Euteleostomi</taxon>
        <taxon>Mammalia</taxon>
        <taxon>Eutheria</taxon>
        <taxon>Laurasiatheria</taxon>
        <taxon>Chiroptera</taxon>
        <taxon>Yinpterochiroptera</taxon>
        <taxon>Rhinolophoidea</taxon>
        <taxon>Rhinolophidae</taxon>
        <taxon>Rhinolophinae</taxon>
        <taxon>Rhinolophus</taxon>
    </lineage>
</organism>
<dbReference type="Proteomes" id="UP000585614">
    <property type="component" value="Unassembled WGS sequence"/>
</dbReference>
<gene>
    <name evidence="2" type="ORF">mRhiFer1_010304</name>
</gene>
<name>A0A7J7X6K6_RHIFE</name>
<evidence type="ECO:0000313" key="2">
    <source>
        <dbReference type="EMBL" id="KAF6344940.1"/>
    </source>
</evidence>
<comment type="caution">
    <text evidence="2">The sequence shown here is derived from an EMBL/GenBank/DDBJ whole genome shotgun (WGS) entry which is preliminary data.</text>
</comment>
<dbReference type="AlphaFoldDB" id="A0A7J7X6K6"/>
<evidence type="ECO:0008006" key="4">
    <source>
        <dbReference type="Google" id="ProtNLM"/>
    </source>
</evidence>
<proteinExistence type="predicted"/>
<evidence type="ECO:0000256" key="1">
    <source>
        <dbReference type="SAM" id="MobiDB-lite"/>
    </source>
</evidence>
<feature type="region of interest" description="Disordered" evidence="1">
    <location>
        <begin position="23"/>
        <end position="45"/>
    </location>
</feature>
<dbReference type="EMBL" id="JACAGC010000009">
    <property type="protein sequence ID" value="KAF6344940.1"/>
    <property type="molecule type" value="Genomic_DNA"/>
</dbReference>
<feature type="compositionally biased region" description="Basic residues" evidence="1">
    <location>
        <begin position="23"/>
        <end position="34"/>
    </location>
</feature>
<feature type="compositionally biased region" description="Basic and acidic residues" evidence="1">
    <location>
        <begin position="266"/>
        <end position="278"/>
    </location>
</feature>